<evidence type="ECO:0000313" key="6">
    <source>
        <dbReference type="Proteomes" id="UP000007037"/>
    </source>
</evidence>
<gene>
    <name evidence="5" type="ordered locus">LIC_12174</name>
</gene>
<dbReference type="InterPro" id="IPR050179">
    <property type="entry name" value="Trans_hexapeptide_repeat"/>
</dbReference>
<dbReference type="Gene3D" id="2.160.10.10">
    <property type="entry name" value="Hexapeptide repeat proteins"/>
    <property type="match status" value="1"/>
</dbReference>
<dbReference type="NCBIfam" id="TIGR03570">
    <property type="entry name" value="NeuD_NnaD"/>
    <property type="match status" value="1"/>
</dbReference>
<feature type="binding site" evidence="3">
    <location>
        <position position="155"/>
    </location>
    <ligand>
        <name>acetyl-CoA</name>
        <dbReference type="ChEBI" id="CHEBI:57288"/>
    </ligand>
</feature>
<keyword evidence="5" id="KW-0808">Transferase</keyword>
<evidence type="ECO:0000256" key="2">
    <source>
        <dbReference type="PIRSR" id="PIRSR620019-1"/>
    </source>
</evidence>
<organism evidence="5 6">
    <name type="scientific">Leptospira interrogans serogroup Icterohaemorrhagiae serovar copenhageni (strain Fiocruz L1-130)</name>
    <dbReference type="NCBI Taxonomy" id="267671"/>
    <lineage>
        <taxon>Bacteria</taxon>
        <taxon>Pseudomonadati</taxon>
        <taxon>Spirochaetota</taxon>
        <taxon>Spirochaetia</taxon>
        <taxon>Leptospirales</taxon>
        <taxon>Leptospiraceae</taxon>
        <taxon>Leptospira</taxon>
    </lineage>
</organism>
<accession>Q72QD8</accession>
<dbReference type="InterPro" id="IPR011004">
    <property type="entry name" value="Trimer_LpxA-like_sf"/>
</dbReference>
<dbReference type="GO" id="GO:0016740">
    <property type="term" value="F:transferase activity"/>
    <property type="evidence" value="ECO:0007669"/>
    <property type="project" value="UniProtKB-KW"/>
</dbReference>
<protein>
    <submittedName>
        <fullName evidence="5">Acetyl transferase</fullName>
    </submittedName>
</protein>
<dbReference type="EMBL" id="AE016823">
    <property type="protein sequence ID" value="AAS70746.1"/>
    <property type="molecule type" value="Genomic_DNA"/>
</dbReference>
<feature type="domain" description="PglD N-terminal" evidence="4">
    <location>
        <begin position="10"/>
        <end position="91"/>
    </location>
</feature>
<proteinExistence type="inferred from homology"/>
<comment type="similarity">
    <text evidence="1">Belongs to the transferase hexapeptide repeat family.</text>
</comment>
<dbReference type="Gene3D" id="3.40.50.20">
    <property type="match status" value="1"/>
</dbReference>
<evidence type="ECO:0000256" key="3">
    <source>
        <dbReference type="PIRSR" id="PIRSR620019-2"/>
    </source>
</evidence>
<evidence type="ECO:0000256" key="1">
    <source>
        <dbReference type="ARBA" id="ARBA00007274"/>
    </source>
</evidence>
<evidence type="ECO:0000259" key="4">
    <source>
        <dbReference type="Pfam" id="PF17836"/>
    </source>
</evidence>
<sequence>MRILLMGKKDIVLIGAGGHSKACIDTIEYENKFRIIGLIGVREDIGKSLLGYEIIGEDSDLVKIRRHVENAFIVIGQIKNSEIRKEIYNKLKSLGFNLPTILSPLAYLSKYAKVGEGTILMHYSIVNSGASIGVNSIINTKVLIEHDCSIGNHCHVATASILNGGVRLGDESFIGSGTIIREGVHIGKKCLVGMGSKILKNISDHEKIISK</sequence>
<evidence type="ECO:0000313" key="5">
    <source>
        <dbReference type="EMBL" id="AAS70746.1"/>
    </source>
</evidence>
<dbReference type="InterPro" id="IPR001451">
    <property type="entry name" value="Hexapep"/>
</dbReference>
<dbReference type="SUPFAM" id="SSF51161">
    <property type="entry name" value="Trimeric LpxA-like enzymes"/>
    <property type="match status" value="1"/>
</dbReference>
<name>Q72QD8_LEPIC</name>
<dbReference type="Pfam" id="PF14602">
    <property type="entry name" value="Hexapep_2"/>
    <property type="match status" value="1"/>
</dbReference>
<dbReference type="CDD" id="cd03360">
    <property type="entry name" value="LbH_AT_putative"/>
    <property type="match status" value="1"/>
</dbReference>
<dbReference type="InterPro" id="IPR020019">
    <property type="entry name" value="AcTrfase_PglD-like"/>
</dbReference>
<feature type="active site" description="Proton acceptor" evidence="2">
    <location>
        <position position="146"/>
    </location>
</feature>
<dbReference type="Pfam" id="PF17836">
    <property type="entry name" value="PglD_N"/>
    <property type="match status" value="1"/>
</dbReference>
<dbReference type="Proteomes" id="UP000007037">
    <property type="component" value="Chromosome I"/>
</dbReference>
<dbReference type="PANTHER" id="PTHR43300:SF7">
    <property type="entry name" value="UDP-N-ACETYLBACILLOSAMINE N-ACETYLTRANSFERASE"/>
    <property type="match status" value="1"/>
</dbReference>
<dbReference type="InterPro" id="IPR041561">
    <property type="entry name" value="PglD_N"/>
</dbReference>
<dbReference type="AlphaFoldDB" id="Q72QD8"/>
<feature type="site" description="Increases basicity of active site His" evidence="2">
    <location>
        <position position="147"/>
    </location>
</feature>
<reference evidence="5 6" key="1">
    <citation type="journal article" date="2004" name="J. Bacteriol.">
        <title>Comparative genomics of two Leptospira interrogans serovars reveals novel insights into physiology and pathogenesis.</title>
        <authorList>
            <person name="Nascimento A.L."/>
            <person name="Ko A.I."/>
            <person name="Martins E.A."/>
            <person name="Monteiro-Vitorello C.B."/>
            <person name="Ho P.L."/>
            <person name="Haake D.A."/>
            <person name="Verjovski-Almeida S."/>
            <person name="Hartskeerl R.A."/>
            <person name="Marques M.V."/>
            <person name="Oliveira M.C."/>
            <person name="Menck C.F."/>
            <person name="Leite L.C."/>
            <person name="Carrer H."/>
            <person name="Coutinho L.L."/>
            <person name="Degrave W.M."/>
            <person name="Dellagostin O.A."/>
            <person name="El-Dorry H."/>
            <person name="Ferro E.S."/>
            <person name="Ferro M.I."/>
            <person name="Furlan L.R."/>
            <person name="Gamberini M."/>
            <person name="Giglioti E.A."/>
            <person name="Goes-Neto A."/>
            <person name="Goldman G.H."/>
            <person name="Goldman M.H."/>
            <person name="Harakava R."/>
            <person name="Jeronimo S.M."/>
            <person name="Junqueira-De-Azevedo I.L."/>
            <person name="Kimura E.T."/>
            <person name="Kuramae E.E."/>
            <person name="Lemos E.G."/>
            <person name="Lemos M.V."/>
            <person name="Marino C.L."/>
            <person name="Nunes L.R."/>
            <person name="De Oliveira R.C."/>
            <person name="Pereira G.G."/>
            <person name="Reis M.S."/>
            <person name="Schriefer A."/>
            <person name="Siqueira W.J."/>
            <person name="Sommer P."/>
            <person name="Tsai S.M."/>
            <person name="Simpson A.J."/>
            <person name="Ferro J.A."/>
            <person name="Camargo L.E."/>
            <person name="Kitajima J.P."/>
            <person name="Setubal J.C."/>
            <person name="Van Sluys M.A."/>
        </authorList>
    </citation>
    <scope>NUCLEOTIDE SEQUENCE [LARGE SCALE GENOMIC DNA]</scope>
    <source>
        <strain evidence="5 6">Fiocruz L1-130</strain>
    </source>
</reference>
<dbReference type="HOGENOM" id="CLU_081811_2_3_12"/>
<dbReference type="PANTHER" id="PTHR43300">
    <property type="entry name" value="ACETYLTRANSFERASE"/>
    <property type="match status" value="1"/>
</dbReference>
<dbReference type="KEGG" id="lic:LIC_12174"/>